<feature type="signal peptide" evidence="1">
    <location>
        <begin position="1"/>
        <end position="29"/>
    </location>
</feature>
<dbReference type="Proteomes" id="UP000680348">
    <property type="component" value="Unassembled WGS sequence"/>
</dbReference>
<comment type="caution">
    <text evidence="3">The sequence shown here is derived from an EMBL/GenBank/DDBJ whole genome shotgun (WGS) entry which is preliminary data.</text>
</comment>
<proteinExistence type="predicted"/>
<accession>A0A942E1E4</accession>
<dbReference type="RefSeq" id="WP_188256890.1">
    <property type="nucleotide sequence ID" value="NZ_JABVCF010000013.1"/>
</dbReference>
<dbReference type="Pfam" id="PF13400">
    <property type="entry name" value="Tad"/>
    <property type="match status" value="1"/>
</dbReference>
<keyword evidence="4" id="KW-1185">Reference proteome</keyword>
<evidence type="ECO:0000259" key="2">
    <source>
        <dbReference type="Pfam" id="PF13400"/>
    </source>
</evidence>
<name>A0A942E1E4_9HYPH</name>
<reference evidence="3" key="1">
    <citation type="submission" date="2021-04" db="EMBL/GenBank/DDBJ databases">
        <title>Pseudaminobacter soli sp. nov., isolated from paddy soil contaminated by heavy metals.</title>
        <authorList>
            <person name="Zhang K."/>
        </authorList>
    </citation>
    <scope>NUCLEOTIDE SEQUENCE</scope>
    <source>
        <strain evidence="3">19-2017</strain>
    </source>
</reference>
<evidence type="ECO:0000313" key="3">
    <source>
        <dbReference type="EMBL" id="MBS3651328.1"/>
    </source>
</evidence>
<protein>
    <submittedName>
        <fullName evidence="3">Pilus assembly protein</fullName>
    </submittedName>
</protein>
<keyword evidence="1" id="KW-0732">Signal</keyword>
<dbReference type="AlphaFoldDB" id="A0A942E1E4"/>
<feature type="chain" id="PRO_5037898466" evidence="1">
    <location>
        <begin position="30"/>
        <end position="421"/>
    </location>
</feature>
<organism evidence="3 4">
    <name type="scientific">Pseudaminobacter soli</name>
    <name type="common">ex Zhang et al. 2022</name>
    <dbReference type="NCBI Taxonomy" id="2831468"/>
    <lineage>
        <taxon>Bacteria</taxon>
        <taxon>Pseudomonadati</taxon>
        <taxon>Pseudomonadota</taxon>
        <taxon>Alphaproteobacteria</taxon>
        <taxon>Hyphomicrobiales</taxon>
        <taxon>Phyllobacteriaceae</taxon>
        <taxon>Pseudaminobacter</taxon>
    </lineage>
</organism>
<gene>
    <name evidence="3" type="ORF">KEU06_22190</name>
</gene>
<evidence type="ECO:0000256" key="1">
    <source>
        <dbReference type="SAM" id="SignalP"/>
    </source>
</evidence>
<feature type="domain" description="Putative Flp pilus-assembly TadG-like N-terminal" evidence="2">
    <location>
        <begin position="14"/>
        <end position="61"/>
    </location>
</feature>
<sequence length="421" mass="43224">MSDTLRRFLQNAKGNVAVTFVLASLPLMAAVGGAIDYFDAANKASALQNAVDTAALAAAQAHMDGKSASQISQAGQDFLSSNSAGLGLGLNSWTITGTAIDASLPIWSQFSKGGLGTAEFVMAEAEIIHKPILRFAGNWDINRRAIVRVSKGKPACVLALDPTASAAIKVQGSTQNAFVGCVVATNSTSESAFSRGGSAILESECIISSGGVAGLPSPSVKTACEAPLVKQPPTPDPLRNVSPPNYTACEKVPNSNTYTLSPGASPMTFCNEKLKGEITMNPGTYILRGGSVDLGGNGKLTGNGVTIFLMEGAKFSIGANQTVNLSPPTTGPYAGIAVYQAKGNTNTVSFLGTAGSRVSGFIYAPDAHIIYAGNNAMGTPDCLRLVGKTIELTGNSNVGSNCTAQLGGREMYAGRSVAMVR</sequence>
<dbReference type="InterPro" id="IPR028087">
    <property type="entry name" value="Tad_N"/>
</dbReference>
<evidence type="ECO:0000313" key="4">
    <source>
        <dbReference type="Proteomes" id="UP000680348"/>
    </source>
</evidence>
<dbReference type="EMBL" id="JAGWCR010000013">
    <property type="protein sequence ID" value="MBS3651328.1"/>
    <property type="molecule type" value="Genomic_DNA"/>
</dbReference>